<protein>
    <submittedName>
        <fullName evidence="1">RNA recognition motif-containing protein</fullName>
    </submittedName>
</protein>
<dbReference type="InterPro" id="IPR012677">
    <property type="entry name" value="Nucleotide-bd_a/b_plait_sf"/>
</dbReference>
<dbReference type="Proteomes" id="UP000561045">
    <property type="component" value="Unassembled WGS sequence"/>
</dbReference>
<accession>A0A840BLP1</accession>
<keyword evidence="2" id="KW-1185">Reference proteome</keyword>
<evidence type="ECO:0000313" key="1">
    <source>
        <dbReference type="EMBL" id="MBB4011806.1"/>
    </source>
</evidence>
<proteinExistence type="predicted"/>
<dbReference type="InterPro" id="IPR035979">
    <property type="entry name" value="RBD_domain_sf"/>
</dbReference>
<evidence type="ECO:0000313" key="2">
    <source>
        <dbReference type="Proteomes" id="UP000561045"/>
    </source>
</evidence>
<comment type="caution">
    <text evidence="1">The sequence shown here is derived from an EMBL/GenBank/DDBJ whole genome shotgun (WGS) entry which is preliminary data.</text>
</comment>
<dbReference type="SUPFAM" id="SSF54928">
    <property type="entry name" value="RNA-binding domain, RBD"/>
    <property type="match status" value="1"/>
</dbReference>
<dbReference type="Gene3D" id="3.30.70.330">
    <property type="match status" value="1"/>
</dbReference>
<reference evidence="1 2" key="1">
    <citation type="submission" date="2020-08" db="EMBL/GenBank/DDBJ databases">
        <title>Genomic Encyclopedia of Type Strains, Phase IV (KMG-IV): sequencing the most valuable type-strain genomes for metagenomic binning, comparative biology and taxonomic classification.</title>
        <authorList>
            <person name="Goeker M."/>
        </authorList>
    </citation>
    <scope>NUCLEOTIDE SEQUENCE [LARGE SCALE GENOMIC DNA]</scope>
    <source>
        <strain evidence="1 2">DSM 106739</strain>
    </source>
</reference>
<sequence>MNLWIANINPDATDDDIRELVKKYCGVDVPEIRREPGDGTRPAAELIFPDVGSSVLQEFQGRLHGMFWKERKISVQVM</sequence>
<dbReference type="GO" id="GO:0003676">
    <property type="term" value="F:nucleic acid binding"/>
    <property type="evidence" value="ECO:0007669"/>
    <property type="project" value="InterPro"/>
</dbReference>
<dbReference type="CDD" id="cd00590">
    <property type="entry name" value="RRM_SF"/>
    <property type="match status" value="1"/>
</dbReference>
<dbReference type="EMBL" id="JACIET010000001">
    <property type="protein sequence ID" value="MBB4011806.1"/>
    <property type="molecule type" value="Genomic_DNA"/>
</dbReference>
<dbReference type="RefSeq" id="WP_183632757.1">
    <property type="nucleotide sequence ID" value="NZ_BAABLE010000011.1"/>
</dbReference>
<name>A0A840BLP1_9RHOO</name>
<dbReference type="AlphaFoldDB" id="A0A840BLP1"/>
<gene>
    <name evidence="1" type="ORF">GGR36_001114</name>
</gene>
<organism evidence="1 2">
    <name type="scientific">Niveibacterium umoris</name>
    <dbReference type="NCBI Taxonomy" id="1193620"/>
    <lineage>
        <taxon>Bacteria</taxon>
        <taxon>Pseudomonadati</taxon>
        <taxon>Pseudomonadota</taxon>
        <taxon>Betaproteobacteria</taxon>
        <taxon>Rhodocyclales</taxon>
        <taxon>Rhodocyclaceae</taxon>
        <taxon>Niveibacterium</taxon>
    </lineage>
</organism>